<keyword evidence="4 6" id="KW-1133">Transmembrane helix</keyword>
<dbReference type="SUPFAM" id="SSF103473">
    <property type="entry name" value="MFS general substrate transporter"/>
    <property type="match status" value="1"/>
</dbReference>
<feature type="transmembrane region" description="Helical" evidence="6">
    <location>
        <begin position="147"/>
        <end position="168"/>
    </location>
</feature>
<dbReference type="RefSeq" id="WP_169418703.1">
    <property type="nucleotide sequence ID" value="NZ_JABBFX010000001.1"/>
</dbReference>
<feature type="transmembrane region" description="Helical" evidence="6">
    <location>
        <begin position="228"/>
        <end position="247"/>
    </location>
</feature>
<feature type="transmembrane region" description="Helical" evidence="6">
    <location>
        <begin position="107"/>
        <end position="126"/>
    </location>
</feature>
<dbReference type="InterPro" id="IPR036259">
    <property type="entry name" value="MFS_trans_sf"/>
</dbReference>
<feature type="transmembrane region" description="Helical" evidence="6">
    <location>
        <begin position="365"/>
        <end position="382"/>
    </location>
</feature>
<keyword evidence="3 6" id="KW-0812">Transmembrane</keyword>
<sequence>MSTAAPSFAALRIRGFQAHCGTYLLAMMADNIEHVISYWMVFQEFHSPALGGFAVVSHWLPFLLFSVPAGALADRFDPRRIIQCGMGLFILASLGWAWFFITDSLQLWEAMALLVIHGCAGVLWQGASQMLLHDIVPQQSLGSGVRLMATARTLGVLVGPAVGGAIMLTLGPRYGLLLNALFYLPAVLWLWKAPYGPKFRAAPAAPPRPVRGFADISRTITEVRSQRLLAAMILLAGCASFFVGNSYQAQMPGFAQDLGHGDPGATYSMLLAADAAGALVAGLLLESRGGLLSTTPRTALVMAMLWCVALAGFAATSAYPMALALLFAAGVCELAFSSIAMTLVQVHAPEASRGRVIGLYNMSALGLRAFAGITVGLGGSAIGIHHSLVASAIVLLLALGFLGYWVRRRG</sequence>
<feature type="transmembrane region" description="Helical" evidence="6">
    <location>
        <begin position="49"/>
        <end position="69"/>
    </location>
</feature>
<dbReference type="EMBL" id="JABBFX010000001">
    <property type="protein sequence ID" value="NML44584.1"/>
    <property type="molecule type" value="Genomic_DNA"/>
</dbReference>
<evidence type="ECO:0000259" key="7">
    <source>
        <dbReference type="PROSITE" id="PS50850"/>
    </source>
</evidence>
<dbReference type="Proteomes" id="UP000541185">
    <property type="component" value="Unassembled WGS sequence"/>
</dbReference>
<evidence type="ECO:0000256" key="6">
    <source>
        <dbReference type="SAM" id="Phobius"/>
    </source>
</evidence>
<evidence type="ECO:0000313" key="8">
    <source>
        <dbReference type="EMBL" id="NML44584.1"/>
    </source>
</evidence>
<feature type="transmembrane region" description="Helical" evidence="6">
    <location>
        <begin position="388"/>
        <end position="406"/>
    </location>
</feature>
<feature type="domain" description="Major facilitator superfamily (MFS) profile" evidence="7">
    <location>
        <begin position="7"/>
        <end position="410"/>
    </location>
</feature>
<evidence type="ECO:0000256" key="4">
    <source>
        <dbReference type="ARBA" id="ARBA00022989"/>
    </source>
</evidence>
<dbReference type="InterPro" id="IPR020846">
    <property type="entry name" value="MFS_dom"/>
</dbReference>
<keyword evidence="9" id="KW-1185">Reference proteome</keyword>
<dbReference type="InterPro" id="IPR011701">
    <property type="entry name" value="MFS"/>
</dbReference>
<evidence type="ECO:0000256" key="5">
    <source>
        <dbReference type="ARBA" id="ARBA00023136"/>
    </source>
</evidence>
<name>A0A848H1Z2_9BURK</name>
<feature type="transmembrane region" description="Helical" evidence="6">
    <location>
        <begin position="321"/>
        <end position="344"/>
    </location>
</feature>
<accession>A0A848H1Z2</accession>
<reference evidence="8 9" key="1">
    <citation type="submission" date="2020-04" db="EMBL/GenBank/DDBJ databases">
        <title>Ramlibacter sp. G-1-2-2 isolated from soil.</title>
        <authorList>
            <person name="Dahal R.H."/>
        </authorList>
    </citation>
    <scope>NUCLEOTIDE SEQUENCE [LARGE SCALE GENOMIC DNA]</scope>
    <source>
        <strain evidence="8 9">G-1-2-2</strain>
    </source>
</reference>
<feature type="transmembrane region" description="Helical" evidence="6">
    <location>
        <begin position="297"/>
        <end position="315"/>
    </location>
</feature>
<dbReference type="PROSITE" id="PS50850">
    <property type="entry name" value="MFS"/>
    <property type="match status" value="1"/>
</dbReference>
<evidence type="ECO:0000256" key="2">
    <source>
        <dbReference type="ARBA" id="ARBA00022475"/>
    </source>
</evidence>
<feature type="transmembrane region" description="Helical" evidence="6">
    <location>
        <begin position="174"/>
        <end position="191"/>
    </location>
</feature>
<evidence type="ECO:0000256" key="3">
    <source>
        <dbReference type="ARBA" id="ARBA00022692"/>
    </source>
</evidence>
<evidence type="ECO:0000256" key="1">
    <source>
        <dbReference type="ARBA" id="ARBA00004651"/>
    </source>
</evidence>
<dbReference type="GO" id="GO:0005886">
    <property type="term" value="C:plasma membrane"/>
    <property type="evidence" value="ECO:0007669"/>
    <property type="project" value="UniProtKB-SubCell"/>
</dbReference>
<comment type="caution">
    <text evidence="8">The sequence shown here is derived from an EMBL/GenBank/DDBJ whole genome shotgun (WGS) entry which is preliminary data.</text>
</comment>
<dbReference type="AlphaFoldDB" id="A0A848H1Z2"/>
<feature type="transmembrane region" description="Helical" evidence="6">
    <location>
        <begin position="267"/>
        <end position="285"/>
    </location>
</feature>
<proteinExistence type="predicted"/>
<dbReference type="CDD" id="cd06173">
    <property type="entry name" value="MFS_MefA_like"/>
    <property type="match status" value="1"/>
</dbReference>
<feature type="transmembrane region" description="Helical" evidence="6">
    <location>
        <begin position="81"/>
        <end position="101"/>
    </location>
</feature>
<dbReference type="GO" id="GO:0022857">
    <property type="term" value="F:transmembrane transporter activity"/>
    <property type="evidence" value="ECO:0007669"/>
    <property type="project" value="InterPro"/>
</dbReference>
<dbReference type="Gene3D" id="1.20.1250.20">
    <property type="entry name" value="MFS general substrate transporter like domains"/>
    <property type="match status" value="1"/>
</dbReference>
<comment type="subcellular location">
    <subcellularLocation>
        <location evidence="1">Cell membrane</location>
        <topology evidence="1">Multi-pass membrane protein</topology>
    </subcellularLocation>
</comment>
<keyword evidence="5 6" id="KW-0472">Membrane</keyword>
<protein>
    <submittedName>
        <fullName evidence="8">MFS transporter</fullName>
    </submittedName>
</protein>
<evidence type="ECO:0000313" key="9">
    <source>
        <dbReference type="Proteomes" id="UP000541185"/>
    </source>
</evidence>
<dbReference type="PANTHER" id="PTHR23513">
    <property type="entry name" value="INTEGRAL MEMBRANE EFFLUX PROTEIN-RELATED"/>
    <property type="match status" value="1"/>
</dbReference>
<dbReference type="PANTHER" id="PTHR23513:SF11">
    <property type="entry name" value="STAPHYLOFERRIN A TRANSPORTER"/>
    <property type="match status" value="1"/>
</dbReference>
<dbReference type="Pfam" id="PF07690">
    <property type="entry name" value="MFS_1"/>
    <property type="match status" value="1"/>
</dbReference>
<organism evidence="8 9">
    <name type="scientific">Ramlibacter agri</name>
    <dbReference type="NCBI Taxonomy" id="2728837"/>
    <lineage>
        <taxon>Bacteria</taxon>
        <taxon>Pseudomonadati</taxon>
        <taxon>Pseudomonadota</taxon>
        <taxon>Betaproteobacteria</taxon>
        <taxon>Burkholderiales</taxon>
        <taxon>Comamonadaceae</taxon>
        <taxon>Ramlibacter</taxon>
    </lineage>
</organism>
<keyword evidence="2" id="KW-1003">Cell membrane</keyword>
<gene>
    <name evidence="8" type="ORF">HHL11_12530</name>
</gene>